<organism evidence="2 3">
    <name type="scientific">Clostridium tarantellae</name>
    <dbReference type="NCBI Taxonomy" id="39493"/>
    <lineage>
        <taxon>Bacteria</taxon>
        <taxon>Bacillati</taxon>
        <taxon>Bacillota</taxon>
        <taxon>Clostridia</taxon>
        <taxon>Eubacteriales</taxon>
        <taxon>Clostridiaceae</taxon>
        <taxon>Clostridium</taxon>
    </lineage>
</organism>
<dbReference type="OrthoDB" id="2971545at2"/>
<evidence type="ECO:0000313" key="2">
    <source>
        <dbReference type="EMBL" id="MPQ44197.1"/>
    </source>
</evidence>
<dbReference type="EMBL" id="WHJC01000167">
    <property type="protein sequence ID" value="MPQ44197.1"/>
    <property type="molecule type" value="Genomic_DNA"/>
</dbReference>
<keyword evidence="3" id="KW-1185">Reference proteome</keyword>
<evidence type="ECO:0000313" key="3">
    <source>
        <dbReference type="Proteomes" id="UP000430345"/>
    </source>
</evidence>
<proteinExistence type="predicted"/>
<accession>A0A6I1MPY6</accession>
<feature type="domain" description="SipL SPOCS" evidence="1">
    <location>
        <begin position="52"/>
        <end position="150"/>
    </location>
</feature>
<dbReference type="InterPro" id="IPR024300">
    <property type="entry name" value="SipL_SPOCS_dom"/>
</dbReference>
<dbReference type="Pfam" id="PF12673">
    <property type="entry name" value="SipL"/>
    <property type="match status" value="1"/>
</dbReference>
<dbReference type="AlphaFoldDB" id="A0A6I1MPY6"/>
<name>A0A6I1MPY6_9CLOT</name>
<protein>
    <submittedName>
        <fullName evidence="2">DUF3794 domain-containing protein</fullName>
    </submittedName>
</protein>
<sequence length="1015" mass="113731">MYCTCSNKNNYEVIGLCDVNTFTKKLGPFHNRPWTEITIPAISTLDCNNIGIEAIQKVYVNVFITSTKIIDTPESPRVNSEGLTLTGKKLLIDGYVCENIVYTALTESQNINTISFNLPFCTFIVIEGNTDIFNDTYCVKYCIEDVFISLIDCKTLFQNITLFLYAQKTAITCPSNQPPKLDCTVNPIIPIPSSINKLKNSILINNNSDANVEVAKIEFDKDNEEFLVTSTGRVADPSGGGNTFFTLALKDSNNEYEKFSNSIISSLNADNFKSDLNGQSFQYGDVLELNYTVPNKVSVTNFPDEGQTHIPNINVEHFKITPEGLIAYNPMPVEVDLTNTIIVRGKSGTVSTIKFDGNNKQLVITSYKVIPNDTIKDITYFSLKLKDNNNRNVKASSTILTNENSENFKNTLNGQNFQFNDILELYYLDAKQILILDYPEKGRRHTPTVNKEYYRITPRGLAPYTPPGPSPTSLTLPNEIIIKANTGEESSRILFDITNNVFLVKPTYKTPYIEAGDGEYFNIKLRDENTQETKKEVSFISNSSGEDFFNNLNNSPFELGNFIELNYFSPQSINITNYPNGGSLHTPTKQIEYYEITSTGLVSYTPPTPVIPPTVTTLPNTIKIKGNNGNDVANIQFDSGNKRFLISSTSEIPNYSEGIKEYFIIKLRNGTSKKVKAYSFITCNAKAKNLEYDFNYFPFEIGDIIELYYLQPNSIEISDIPSTGQTHIPNNNKESYTITNNGLVAFTGDLNIPISNIIVNSKADNEVVNIQLAANNKFDVSATGEIPDTDPSATNTEYLAFLSQKNSGLINFTSKFNSGEIADGFAREVNEKSFDDLDYLSLSYADKSKIQISNFEGEASYTPNKNNEQVVIDNRPALKNNFRIVNTLLLVNDNNEVIATIQFNKLTKRLIVLSTNVQTTEKDFWTITLSDSFRNLISNFTLEQNRKGDAFADKFNGLKFEYGYQIVISVHNKTVSTLTVTNFENKIVNKLPPIDSDISLYSFKITSNGLIRVNN</sequence>
<dbReference type="RefSeq" id="WP_152890465.1">
    <property type="nucleotide sequence ID" value="NZ_WHJC01000167.1"/>
</dbReference>
<dbReference type="Proteomes" id="UP000430345">
    <property type="component" value="Unassembled WGS sequence"/>
</dbReference>
<comment type="caution">
    <text evidence="2">The sequence shown here is derived from an EMBL/GenBank/DDBJ whole genome shotgun (WGS) entry which is preliminary data.</text>
</comment>
<gene>
    <name evidence="2" type="ORF">GBZ86_10525</name>
</gene>
<evidence type="ECO:0000259" key="1">
    <source>
        <dbReference type="Pfam" id="PF12673"/>
    </source>
</evidence>
<reference evidence="2 3" key="1">
    <citation type="submission" date="2019-10" db="EMBL/GenBank/DDBJ databases">
        <title>The Genome Sequence of Clostridium tarantellae Isolated from Fish Brain.</title>
        <authorList>
            <person name="Bano L."/>
            <person name="Kiel M."/>
            <person name="Sales G."/>
            <person name="Doxey A.C."/>
            <person name="Mansfield M.J."/>
            <person name="Schiavone M."/>
            <person name="Rossetto O."/>
            <person name="Pirazzini M."/>
            <person name="Dobrindt U."/>
            <person name="Montecucco C."/>
        </authorList>
    </citation>
    <scope>NUCLEOTIDE SEQUENCE [LARGE SCALE GENOMIC DNA]</scope>
    <source>
        <strain evidence="2 3">DSM 3997</strain>
    </source>
</reference>